<accession>A0ABY4Z9U7</accession>
<evidence type="ECO:0000313" key="3">
    <source>
        <dbReference type="Proteomes" id="UP001056374"/>
    </source>
</evidence>
<dbReference type="SMART" id="SM00530">
    <property type="entry name" value="HTH_XRE"/>
    <property type="match status" value="1"/>
</dbReference>
<dbReference type="PANTHER" id="PTHR35010:SF2">
    <property type="entry name" value="BLL4672 PROTEIN"/>
    <property type="match status" value="1"/>
</dbReference>
<feature type="domain" description="HTH cro/C1-type" evidence="1">
    <location>
        <begin position="34"/>
        <end position="81"/>
    </location>
</feature>
<proteinExistence type="predicted"/>
<organism evidence="2 3">
    <name type="scientific">Streptomyces phaeoluteigriseus</name>
    <dbReference type="NCBI Taxonomy" id="114686"/>
    <lineage>
        <taxon>Bacteria</taxon>
        <taxon>Bacillati</taxon>
        <taxon>Actinomycetota</taxon>
        <taxon>Actinomycetes</taxon>
        <taxon>Kitasatosporales</taxon>
        <taxon>Streptomycetaceae</taxon>
        <taxon>Streptomyces</taxon>
        <taxon>Streptomyces aurantiacus group</taxon>
    </lineage>
</organism>
<evidence type="ECO:0000259" key="1">
    <source>
        <dbReference type="PROSITE" id="PS50943"/>
    </source>
</evidence>
<dbReference type="EMBL" id="CP099468">
    <property type="protein sequence ID" value="USQ85295.1"/>
    <property type="molecule type" value="Genomic_DNA"/>
</dbReference>
<dbReference type="InterPro" id="IPR001387">
    <property type="entry name" value="Cro/C1-type_HTH"/>
</dbReference>
<dbReference type="PANTHER" id="PTHR35010">
    <property type="entry name" value="BLL4672 PROTEIN-RELATED"/>
    <property type="match status" value="1"/>
</dbReference>
<dbReference type="Pfam" id="PF13560">
    <property type="entry name" value="HTH_31"/>
    <property type="match status" value="1"/>
</dbReference>
<dbReference type="SUPFAM" id="SSF47413">
    <property type="entry name" value="lambda repressor-like DNA-binding domains"/>
    <property type="match status" value="1"/>
</dbReference>
<dbReference type="Proteomes" id="UP001056374">
    <property type="component" value="Chromosome"/>
</dbReference>
<evidence type="ECO:0000313" key="2">
    <source>
        <dbReference type="EMBL" id="USQ85295.1"/>
    </source>
</evidence>
<name>A0ABY4Z9U7_9ACTN</name>
<dbReference type="PROSITE" id="PS50943">
    <property type="entry name" value="HTH_CROC1"/>
    <property type="match status" value="1"/>
</dbReference>
<dbReference type="Pfam" id="PF17765">
    <property type="entry name" value="MLTR_LBD"/>
    <property type="match status" value="1"/>
</dbReference>
<sequence length="279" mass="31126">MPTTPLGDYLRARRALVRPESAGIPAGGARRVPGLRREEVAMLAEMSVDYYTRLEQGRERGPSAQVLDALSRVLRLDDDARLHLYRVAGLTPGQRSSGAAERVDPQLRSLMEMWPATPAIVLGRAYDVLAVNPLADALFDGFRQGPNLMLKVFLDPDAHRLYPDWESVAVNAVAGFRMLHGDDPHDPRLHEVLRTLTERSPEFVRLWKRHDARRKRLRSKRFHHPDVGELTLRVQVFDVRSAPGQELVVHHAEAGSPSAEALALLGTLAATRARENRAG</sequence>
<dbReference type="Gene3D" id="3.30.450.180">
    <property type="match status" value="1"/>
</dbReference>
<dbReference type="Gene3D" id="1.10.260.40">
    <property type="entry name" value="lambda repressor-like DNA-binding domains"/>
    <property type="match status" value="1"/>
</dbReference>
<gene>
    <name evidence="2" type="ORF">NFX46_16790</name>
</gene>
<dbReference type="InterPro" id="IPR010982">
    <property type="entry name" value="Lambda_DNA-bd_dom_sf"/>
</dbReference>
<dbReference type="InterPro" id="IPR041413">
    <property type="entry name" value="MLTR_LBD"/>
</dbReference>
<reference evidence="2" key="1">
    <citation type="submission" date="2022-06" db="EMBL/GenBank/DDBJ databases">
        <title>Complete genome sequence of soil microorganisms Streptomyces sp. Qhu-M197 isolated from Alpine meadows habitats on the Tibetan Plateau.</title>
        <authorList>
            <person name="Zhang B."/>
            <person name="Xiang X."/>
            <person name="Fan J."/>
        </authorList>
    </citation>
    <scope>NUCLEOTIDE SEQUENCE</scope>
    <source>
        <strain evidence="2">Qhu-M197</strain>
    </source>
</reference>
<keyword evidence="3" id="KW-1185">Reference proteome</keyword>
<dbReference type="CDD" id="cd00093">
    <property type="entry name" value="HTH_XRE"/>
    <property type="match status" value="1"/>
</dbReference>
<dbReference type="RefSeq" id="WP_252550158.1">
    <property type="nucleotide sequence ID" value="NZ_CP099468.1"/>
</dbReference>
<protein>
    <submittedName>
        <fullName evidence="2">Helix-turn-helix transcriptional regulator</fullName>
    </submittedName>
</protein>